<organism evidence="1 2">
    <name type="scientific">Janthinobacterium agaricidamnosum NBRC 102515 = DSM 9628</name>
    <dbReference type="NCBI Taxonomy" id="1349767"/>
    <lineage>
        <taxon>Bacteria</taxon>
        <taxon>Pseudomonadati</taxon>
        <taxon>Pseudomonadota</taxon>
        <taxon>Betaproteobacteria</taxon>
        <taxon>Burkholderiales</taxon>
        <taxon>Oxalobacteraceae</taxon>
        <taxon>Janthinobacterium</taxon>
    </lineage>
</organism>
<proteinExistence type="predicted"/>
<accession>W0V975</accession>
<sequence>MTGETHQNVATAAGRLRIPSHYWSRITMIVRDSAPPCNKVHV</sequence>
<dbReference type="PATRIC" id="fig|1349767.4.peg.1401"/>
<dbReference type="KEGG" id="jag:GJA_4775"/>
<dbReference type="AlphaFoldDB" id="W0V975"/>
<evidence type="ECO:0000313" key="1">
    <source>
        <dbReference type="EMBL" id="CDG85379.1"/>
    </source>
</evidence>
<keyword evidence="2" id="KW-1185">Reference proteome</keyword>
<protein>
    <submittedName>
        <fullName evidence="1">Uncharacterized protein</fullName>
    </submittedName>
</protein>
<gene>
    <name evidence="1" type="ORF">GJA_4775</name>
</gene>
<reference evidence="1 2" key="1">
    <citation type="journal article" date="2015" name="Genome Announc.">
        <title>Genome Sequence of Mushroom Soft-Rot Pathogen Janthinobacterium agaricidamnosum.</title>
        <authorList>
            <person name="Graupner K."/>
            <person name="Lackner G."/>
            <person name="Hertweck C."/>
        </authorList>
    </citation>
    <scope>NUCLEOTIDE SEQUENCE [LARGE SCALE GENOMIC DNA]</scope>
    <source>
        <strain evidence="2">NBRC 102515 / DSM 9628</strain>
    </source>
</reference>
<dbReference type="EMBL" id="HG322949">
    <property type="protein sequence ID" value="CDG85379.1"/>
    <property type="molecule type" value="Genomic_DNA"/>
</dbReference>
<evidence type="ECO:0000313" key="2">
    <source>
        <dbReference type="Proteomes" id="UP000027604"/>
    </source>
</evidence>
<name>W0V975_9BURK</name>
<dbReference type="STRING" id="1349767.GJA_4775"/>
<dbReference type="HOGENOM" id="CLU_3252715_0_0_4"/>
<dbReference type="Proteomes" id="UP000027604">
    <property type="component" value="Chromosome I"/>
</dbReference>